<evidence type="ECO:0000313" key="1">
    <source>
        <dbReference type="EMBL" id="GBM19524.1"/>
    </source>
</evidence>
<organism evidence="1 2">
    <name type="scientific">Araneus ventricosus</name>
    <name type="common">Orbweaver spider</name>
    <name type="synonym">Epeira ventricosa</name>
    <dbReference type="NCBI Taxonomy" id="182803"/>
    <lineage>
        <taxon>Eukaryota</taxon>
        <taxon>Metazoa</taxon>
        <taxon>Ecdysozoa</taxon>
        <taxon>Arthropoda</taxon>
        <taxon>Chelicerata</taxon>
        <taxon>Arachnida</taxon>
        <taxon>Araneae</taxon>
        <taxon>Araneomorphae</taxon>
        <taxon>Entelegynae</taxon>
        <taxon>Araneoidea</taxon>
        <taxon>Araneidae</taxon>
        <taxon>Araneus</taxon>
    </lineage>
</organism>
<dbReference type="Proteomes" id="UP000499080">
    <property type="component" value="Unassembled WGS sequence"/>
</dbReference>
<proteinExistence type="predicted"/>
<dbReference type="OrthoDB" id="6434300at2759"/>
<dbReference type="PANTHER" id="PTHR11439">
    <property type="entry name" value="GAG-POL-RELATED RETROTRANSPOSON"/>
    <property type="match status" value="1"/>
</dbReference>
<reference evidence="1 2" key="1">
    <citation type="journal article" date="2019" name="Sci. Rep.">
        <title>Orb-weaving spider Araneus ventricosus genome elucidates the spidroin gene catalogue.</title>
        <authorList>
            <person name="Kono N."/>
            <person name="Nakamura H."/>
            <person name="Ohtoshi R."/>
            <person name="Moran D.A.P."/>
            <person name="Shinohara A."/>
            <person name="Yoshida Y."/>
            <person name="Fujiwara M."/>
            <person name="Mori M."/>
            <person name="Tomita M."/>
            <person name="Arakawa K."/>
        </authorList>
    </citation>
    <scope>NUCLEOTIDE SEQUENCE [LARGE SCALE GENOMIC DNA]</scope>
</reference>
<dbReference type="AlphaFoldDB" id="A0A4Y2DV34"/>
<dbReference type="EMBL" id="BGPR01000425">
    <property type="protein sequence ID" value="GBM19524.1"/>
    <property type="molecule type" value="Genomic_DNA"/>
</dbReference>
<name>A0A4Y2DV34_ARAVE</name>
<accession>A0A4Y2DV34</accession>
<protein>
    <submittedName>
        <fullName evidence="1">Retrovirus-related Pol polyprotein from transposon TNT 1-94</fullName>
    </submittedName>
</protein>
<comment type="caution">
    <text evidence="1">The sequence shown here is derived from an EMBL/GenBank/DDBJ whole genome shotgun (WGS) entry which is preliminary data.</text>
</comment>
<evidence type="ECO:0000313" key="2">
    <source>
        <dbReference type="Proteomes" id="UP000499080"/>
    </source>
</evidence>
<dbReference type="PANTHER" id="PTHR11439:SF463">
    <property type="entry name" value="REVERSE TRANSCRIPTASE TY1_COPIA-TYPE DOMAIN-CONTAINING PROTEIN"/>
    <property type="match status" value="1"/>
</dbReference>
<gene>
    <name evidence="1" type="primary">POLX_884</name>
    <name evidence="1" type="ORF">AVEN_107994_1</name>
</gene>
<sequence>MSEAKPATTSLSPNIRYQKVEDNRKKNMKEESAKMTYRQAIGSLFYLACGTRPDLAYASTFISQFNGRPDEGHWKEWSETRFMCRCFLTFTRLVSFLRSLQGLVVGWAIAGIKKKLQDYSDADWGGDTSDRMSFSGYMLLLAGARVSWSSNKQTITALSSTEAEYIAMCHVAKEALWINSLLREISVKLFSVFSIPEKVLVDNQEAIFIAKNQRKANI</sequence>
<dbReference type="CDD" id="cd09272">
    <property type="entry name" value="RNase_HI_RT_Ty1"/>
    <property type="match status" value="1"/>
</dbReference>
<keyword evidence="2" id="KW-1185">Reference proteome</keyword>